<organism evidence="1">
    <name type="scientific">marine sediment metagenome</name>
    <dbReference type="NCBI Taxonomy" id="412755"/>
    <lineage>
        <taxon>unclassified sequences</taxon>
        <taxon>metagenomes</taxon>
        <taxon>ecological metagenomes</taxon>
    </lineage>
</organism>
<reference evidence="1" key="1">
    <citation type="journal article" date="2015" name="Nature">
        <title>Complex archaea that bridge the gap between prokaryotes and eukaryotes.</title>
        <authorList>
            <person name="Spang A."/>
            <person name="Saw J.H."/>
            <person name="Jorgensen S.L."/>
            <person name="Zaremba-Niedzwiedzka K."/>
            <person name="Martijn J."/>
            <person name="Lind A.E."/>
            <person name="van Eijk R."/>
            <person name="Schleper C."/>
            <person name="Guy L."/>
            <person name="Ettema T.J."/>
        </authorList>
    </citation>
    <scope>NUCLEOTIDE SEQUENCE</scope>
</reference>
<feature type="non-terminal residue" evidence="1">
    <location>
        <position position="48"/>
    </location>
</feature>
<proteinExistence type="predicted"/>
<protein>
    <submittedName>
        <fullName evidence="1">Uncharacterized protein</fullName>
    </submittedName>
</protein>
<evidence type="ECO:0000313" key="1">
    <source>
        <dbReference type="EMBL" id="KKL82415.1"/>
    </source>
</evidence>
<accession>A0A0F9HL13</accession>
<gene>
    <name evidence="1" type="ORF">LCGC14_1985050</name>
</gene>
<comment type="caution">
    <text evidence="1">The sequence shown here is derived from an EMBL/GenBank/DDBJ whole genome shotgun (WGS) entry which is preliminary data.</text>
</comment>
<dbReference type="AlphaFoldDB" id="A0A0F9HL13"/>
<dbReference type="EMBL" id="LAZR01022285">
    <property type="protein sequence ID" value="KKL82415.1"/>
    <property type="molecule type" value="Genomic_DNA"/>
</dbReference>
<sequence length="48" mass="5568">MTKQDYVAIADIIFRNTGLGSRSDNLIQELGNYFASRNVRFDMAKWKL</sequence>
<name>A0A0F9HL13_9ZZZZ</name>